<sequence length="85" mass="9384">MAFVSPQRLAQDRVVRADSLLAGEVDLRAYPHRHLALVASSGFMRSAVPTLMQAVEHLSNYGWELVTVTAVGDGHNVYAFMRRTA</sequence>
<dbReference type="OrthoDB" id="4553956at2"/>
<protein>
    <submittedName>
        <fullName evidence="1">Uncharacterized protein</fullName>
    </submittedName>
</protein>
<dbReference type="RefSeq" id="WP_088976612.1">
    <property type="nucleotide sequence ID" value="NZ_LT607753.1"/>
</dbReference>
<name>A0A1C5INF2_9ACTN</name>
<dbReference type="Proteomes" id="UP000198215">
    <property type="component" value="Chromosome I"/>
</dbReference>
<accession>A0A1C5INF2</accession>
<organism evidence="1 2">
    <name type="scientific">Micromonospora coxensis</name>
    <dbReference type="NCBI Taxonomy" id="356852"/>
    <lineage>
        <taxon>Bacteria</taxon>
        <taxon>Bacillati</taxon>
        <taxon>Actinomycetota</taxon>
        <taxon>Actinomycetes</taxon>
        <taxon>Micromonosporales</taxon>
        <taxon>Micromonosporaceae</taxon>
        <taxon>Micromonospora</taxon>
    </lineage>
</organism>
<evidence type="ECO:0000313" key="2">
    <source>
        <dbReference type="Proteomes" id="UP000198215"/>
    </source>
</evidence>
<gene>
    <name evidence="1" type="ORF">GA0070614_3120</name>
</gene>
<reference evidence="2" key="1">
    <citation type="submission" date="2016-06" db="EMBL/GenBank/DDBJ databases">
        <authorList>
            <person name="Varghese N."/>
            <person name="Submissions Spin"/>
        </authorList>
    </citation>
    <scope>NUCLEOTIDE SEQUENCE [LARGE SCALE GENOMIC DNA]</scope>
    <source>
        <strain evidence="2">DSM 45161</strain>
    </source>
</reference>
<dbReference type="EMBL" id="LT607753">
    <property type="protein sequence ID" value="SCG59877.1"/>
    <property type="molecule type" value="Genomic_DNA"/>
</dbReference>
<proteinExistence type="predicted"/>
<keyword evidence="2" id="KW-1185">Reference proteome</keyword>
<dbReference type="AlphaFoldDB" id="A0A1C5INF2"/>
<evidence type="ECO:0000313" key="1">
    <source>
        <dbReference type="EMBL" id="SCG59877.1"/>
    </source>
</evidence>